<reference evidence="4" key="1">
    <citation type="journal article" date="2023" name="Commun. Biol.">
        <title>Genome analysis of Parmales, the sister group of diatoms, reveals the evolutionary specialization of diatoms from phago-mixotrophs to photoautotrophs.</title>
        <authorList>
            <person name="Ban H."/>
            <person name="Sato S."/>
            <person name="Yoshikawa S."/>
            <person name="Yamada K."/>
            <person name="Nakamura Y."/>
            <person name="Ichinomiya M."/>
            <person name="Sato N."/>
            <person name="Blanc-Mathieu R."/>
            <person name="Endo H."/>
            <person name="Kuwata A."/>
            <person name="Ogata H."/>
        </authorList>
    </citation>
    <scope>NUCLEOTIDE SEQUENCE [LARGE SCALE GENOMIC DNA]</scope>
    <source>
        <strain evidence="4">NIES 3700</strain>
    </source>
</reference>
<name>A0A9W7CGV2_9STRA</name>
<dbReference type="InterPro" id="IPR023222">
    <property type="entry name" value="PsbQ-like_dom_sf"/>
</dbReference>
<evidence type="ECO:0000313" key="4">
    <source>
        <dbReference type="Proteomes" id="UP001165122"/>
    </source>
</evidence>
<evidence type="ECO:0000256" key="1">
    <source>
        <dbReference type="ARBA" id="ARBA00023078"/>
    </source>
</evidence>
<dbReference type="SUPFAM" id="SSF101112">
    <property type="entry name" value="Oxygen-evolving enhancer protein 3"/>
    <property type="match status" value="1"/>
</dbReference>
<dbReference type="EMBL" id="BRXW01000074">
    <property type="protein sequence ID" value="GMI04454.1"/>
    <property type="molecule type" value="Genomic_DNA"/>
</dbReference>
<protein>
    <submittedName>
        <fullName evidence="3">Uncharacterized protein</fullName>
    </submittedName>
</protein>
<proteinExistence type="predicted"/>
<keyword evidence="2" id="KW-0732">Signal</keyword>
<dbReference type="Proteomes" id="UP001165122">
    <property type="component" value="Unassembled WGS sequence"/>
</dbReference>
<evidence type="ECO:0000313" key="3">
    <source>
        <dbReference type="EMBL" id="GMI04454.1"/>
    </source>
</evidence>
<keyword evidence="4" id="KW-1185">Reference proteome</keyword>
<organism evidence="3 4">
    <name type="scientific">Triparma laevis f. longispina</name>
    <dbReference type="NCBI Taxonomy" id="1714387"/>
    <lineage>
        <taxon>Eukaryota</taxon>
        <taxon>Sar</taxon>
        <taxon>Stramenopiles</taxon>
        <taxon>Ochrophyta</taxon>
        <taxon>Bolidophyceae</taxon>
        <taxon>Parmales</taxon>
        <taxon>Triparmaceae</taxon>
        <taxon>Triparma</taxon>
    </lineage>
</organism>
<evidence type="ECO:0000256" key="2">
    <source>
        <dbReference type="SAM" id="SignalP"/>
    </source>
</evidence>
<feature type="signal peptide" evidence="2">
    <location>
        <begin position="1"/>
        <end position="15"/>
    </location>
</feature>
<comment type="caution">
    <text evidence="3">The sequence shown here is derived from an EMBL/GenBank/DDBJ whole genome shotgun (WGS) entry which is preliminary data.</text>
</comment>
<feature type="chain" id="PRO_5040723012" evidence="2">
    <location>
        <begin position="16"/>
        <end position="214"/>
    </location>
</feature>
<dbReference type="AlphaFoldDB" id="A0A9W7CGV2"/>
<dbReference type="Gene3D" id="1.20.120.290">
    <property type="entry name" value="Oxygen-evolving enhancer protein 3 (PsbQ), four-helix up-down bundle"/>
    <property type="match status" value="1"/>
</dbReference>
<sequence length="214" mass="23108">MKLQILFALLASASAFNVAPVAKPSTSLSAETSRRAAFAGIVAGLIPAAALASAGESPKFSVFGLIGDGTSLSEGAAYGSDQPGRGKTYSPYSPYSESGADAKWNQEGAYDGVEYIARKKAVLAETKVRLNRLPAYIEKKKWYEVKNELTRYMQETRGACTFLSKNDIAKKEAQADFFKAMEKINLNATLKNQEACLAAQQESLTKLEAYVKLV</sequence>
<keyword evidence="1" id="KW-0793">Thylakoid</keyword>
<dbReference type="OrthoDB" id="3566at2759"/>
<gene>
    <name evidence="3" type="ORF">TrLO_g15447</name>
</gene>
<accession>A0A9W7CGV2</accession>